<dbReference type="AlphaFoldDB" id="A0A413RLP4"/>
<evidence type="ECO:0000256" key="2">
    <source>
        <dbReference type="SAM" id="Phobius"/>
    </source>
</evidence>
<organism evidence="3 4">
    <name type="scientific">Cellulomonas rhizosphaerae</name>
    <dbReference type="NCBI Taxonomy" id="2293719"/>
    <lineage>
        <taxon>Bacteria</taxon>
        <taxon>Bacillati</taxon>
        <taxon>Actinomycetota</taxon>
        <taxon>Actinomycetes</taxon>
        <taxon>Micrococcales</taxon>
        <taxon>Cellulomonadaceae</taxon>
        <taxon>Cellulomonas</taxon>
    </lineage>
</organism>
<evidence type="ECO:0000256" key="1">
    <source>
        <dbReference type="SAM" id="MobiDB-lite"/>
    </source>
</evidence>
<keyword evidence="2" id="KW-0472">Membrane</keyword>
<feature type="compositionally biased region" description="Basic and acidic residues" evidence="1">
    <location>
        <begin position="16"/>
        <end position="31"/>
    </location>
</feature>
<proteinExistence type="predicted"/>
<feature type="transmembrane region" description="Helical" evidence="2">
    <location>
        <begin position="40"/>
        <end position="57"/>
    </location>
</feature>
<evidence type="ECO:0000313" key="3">
    <source>
        <dbReference type="EMBL" id="RHA40988.1"/>
    </source>
</evidence>
<dbReference type="Proteomes" id="UP000283374">
    <property type="component" value="Unassembled WGS sequence"/>
</dbReference>
<feature type="region of interest" description="Disordered" evidence="1">
    <location>
        <begin position="1"/>
        <end position="31"/>
    </location>
</feature>
<keyword evidence="2" id="KW-1133">Transmembrane helix</keyword>
<dbReference type="EMBL" id="QWKP01000190">
    <property type="protein sequence ID" value="RHA40988.1"/>
    <property type="molecule type" value="Genomic_DNA"/>
</dbReference>
<protein>
    <submittedName>
        <fullName evidence="3">Uncharacterized protein</fullName>
    </submittedName>
</protein>
<comment type="caution">
    <text evidence="3">The sequence shown here is derived from an EMBL/GenBank/DDBJ whole genome shotgun (WGS) entry which is preliminary data.</text>
</comment>
<keyword evidence="2" id="KW-0812">Transmembrane</keyword>
<gene>
    <name evidence="3" type="ORF">D1825_09365</name>
</gene>
<accession>A0A413RLP4</accession>
<name>A0A413RLP4_9CELL</name>
<keyword evidence="4" id="KW-1185">Reference proteome</keyword>
<feature type="transmembrane region" description="Helical" evidence="2">
    <location>
        <begin position="63"/>
        <end position="84"/>
    </location>
</feature>
<reference evidence="3 4" key="1">
    <citation type="submission" date="2018-08" db="EMBL/GenBank/DDBJ databases">
        <title>Cellulomonas rhizosphaerae sp. nov., a novel actinomycete isolated from soil.</title>
        <authorList>
            <person name="Tian Y."/>
        </authorList>
    </citation>
    <scope>NUCLEOTIDE SEQUENCE [LARGE SCALE GENOMIC DNA]</scope>
    <source>
        <strain evidence="3 4">NEAU-TCZ24</strain>
    </source>
</reference>
<sequence length="89" mass="9884">MSSTIVDRQAGPVAHPRAERDADAVTSRTDAERRTARRRWVGLVGLAVVSIGWWLIFAEEPSMAPLLISLGFTTVSVGLAVDLWRVRRR</sequence>
<evidence type="ECO:0000313" key="4">
    <source>
        <dbReference type="Proteomes" id="UP000283374"/>
    </source>
</evidence>